<name>A0A445DXZ7_ARAHY</name>
<feature type="region of interest" description="Disordered" evidence="1">
    <location>
        <begin position="310"/>
        <end position="337"/>
    </location>
</feature>
<keyword evidence="5" id="KW-1185">Reference proteome</keyword>
<evidence type="ECO:0000256" key="1">
    <source>
        <dbReference type="SAM" id="MobiDB-lite"/>
    </source>
</evidence>
<evidence type="ECO:0000313" key="5">
    <source>
        <dbReference type="Proteomes" id="UP000289738"/>
    </source>
</evidence>
<keyword evidence="2" id="KW-0472">Membrane</keyword>
<dbReference type="Pfam" id="PF10536">
    <property type="entry name" value="PMD"/>
    <property type="match status" value="1"/>
</dbReference>
<evidence type="ECO:0000313" key="4">
    <source>
        <dbReference type="EMBL" id="RYR68054.1"/>
    </source>
</evidence>
<dbReference type="AlphaFoldDB" id="A0A445DXZ7"/>
<accession>A0A445DXZ7</accession>
<comment type="caution">
    <text evidence="4">The sequence shown here is derived from an EMBL/GenBank/DDBJ whole genome shotgun (WGS) entry which is preliminary data.</text>
</comment>
<keyword evidence="2" id="KW-0812">Transmembrane</keyword>
<gene>
    <name evidence="4" type="ORF">Ahy_A03g014517</name>
</gene>
<dbReference type="PANTHER" id="PTHR46033:SF8">
    <property type="entry name" value="PROTEIN MAINTENANCE OF MERISTEMS-LIKE"/>
    <property type="match status" value="1"/>
</dbReference>
<dbReference type="PANTHER" id="PTHR46033">
    <property type="entry name" value="PROTEIN MAIN-LIKE 2"/>
    <property type="match status" value="1"/>
</dbReference>
<keyword evidence="2" id="KW-1133">Transmembrane helix</keyword>
<dbReference type="GO" id="GO:0010073">
    <property type="term" value="P:meristem maintenance"/>
    <property type="evidence" value="ECO:0007669"/>
    <property type="project" value="InterPro"/>
</dbReference>
<reference evidence="4 5" key="1">
    <citation type="submission" date="2019-01" db="EMBL/GenBank/DDBJ databases">
        <title>Sequencing of cultivated peanut Arachis hypogaea provides insights into genome evolution and oil improvement.</title>
        <authorList>
            <person name="Chen X."/>
        </authorList>
    </citation>
    <scope>NUCLEOTIDE SEQUENCE [LARGE SCALE GENOMIC DNA]</scope>
    <source>
        <strain evidence="5">cv. Fuhuasheng</strain>
        <tissue evidence="4">Leaves</tissue>
    </source>
</reference>
<proteinExistence type="predicted"/>
<dbReference type="InterPro" id="IPR044824">
    <property type="entry name" value="MAIN-like"/>
</dbReference>
<organism evidence="4 5">
    <name type="scientific">Arachis hypogaea</name>
    <name type="common">Peanut</name>
    <dbReference type="NCBI Taxonomy" id="3818"/>
    <lineage>
        <taxon>Eukaryota</taxon>
        <taxon>Viridiplantae</taxon>
        <taxon>Streptophyta</taxon>
        <taxon>Embryophyta</taxon>
        <taxon>Tracheophyta</taxon>
        <taxon>Spermatophyta</taxon>
        <taxon>Magnoliopsida</taxon>
        <taxon>eudicotyledons</taxon>
        <taxon>Gunneridae</taxon>
        <taxon>Pentapetalae</taxon>
        <taxon>rosids</taxon>
        <taxon>fabids</taxon>
        <taxon>Fabales</taxon>
        <taxon>Fabaceae</taxon>
        <taxon>Papilionoideae</taxon>
        <taxon>50 kb inversion clade</taxon>
        <taxon>dalbergioids sensu lato</taxon>
        <taxon>Dalbergieae</taxon>
        <taxon>Pterocarpus clade</taxon>
        <taxon>Arachis</taxon>
    </lineage>
</organism>
<feature type="transmembrane region" description="Helical" evidence="2">
    <location>
        <begin position="344"/>
        <end position="370"/>
    </location>
</feature>
<feature type="compositionally biased region" description="Acidic residues" evidence="1">
    <location>
        <begin position="310"/>
        <end position="332"/>
    </location>
</feature>
<dbReference type="InterPro" id="IPR019557">
    <property type="entry name" value="AminoTfrase-like_pln_mobile"/>
</dbReference>
<evidence type="ECO:0000259" key="3">
    <source>
        <dbReference type="Pfam" id="PF10536"/>
    </source>
</evidence>
<protein>
    <recommendedName>
        <fullName evidence="3">Aminotransferase-like plant mobile domain-containing protein</fullName>
    </recommendedName>
</protein>
<sequence>MPRKQKYKDVDRPELHIIHYLSHPDYAWIRLPYLAPVPREPRSFPLANRWRNWERGDRRFRYLTLEHFRKNLDYLQEGQFVWLAYAVDRIDPDIIPTDIYMHSVMWSATVPLVSFEIIEWHTTDRFMRQFGFVQRVPHQEWNLDKTHRMVLTGPKNLNWAMATTHSFWVMQWTNRYNHILTELPMPPQHPLDIYMYWYHVRYGNHLNLSDRLDSGDGASFSQLLGFMAAEAGQSQYGHQPDIMPGRYSLDAMDPYRISSVSTGWLVSGDSSRSDGGRGILNSQNPHRVSKGLIEENANTADLEMDEYLVDTPDDEDDDEEKDEEMDEDEESNNDASGDGEGACLIIALIFNQLIILYSFTVDLLILYACWVI</sequence>
<dbReference type="EMBL" id="SDMP01000003">
    <property type="protein sequence ID" value="RYR68054.1"/>
    <property type="molecule type" value="Genomic_DNA"/>
</dbReference>
<evidence type="ECO:0000256" key="2">
    <source>
        <dbReference type="SAM" id="Phobius"/>
    </source>
</evidence>
<feature type="domain" description="Aminotransferase-like plant mobile" evidence="3">
    <location>
        <begin position="27"/>
        <end position="199"/>
    </location>
</feature>
<dbReference type="Proteomes" id="UP000289738">
    <property type="component" value="Chromosome A03"/>
</dbReference>